<keyword evidence="2" id="KW-1185">Reference proteome</keyword>
<sequence>MAAAAVQVPVAHLYNTLPTLGYADSQFVQRESVFKLLATLLAQYNNVFGICLIHSHCKLDDTEIMLAKGNVSQPEKLANIECFYPERWLANGTSYEFTTRQTEEPPQDLVSKFFDITRQFNLHDILGLYHIDGGKDAPAIIEWTEGRKNLTRILTEKDKSIEPVQTAWDFGRSDPVTIACTIVCDTRTTRSGNANTHKNTQSHNN</sequence>
<organism evidence="1 2">
    <name type="scientific">Triangularia verruculosa</name>
    <dbReference type="NCBI Taxonomy" id="2587418"/>
    <lineage>
        <taxon>Eukaryota</taxon>
        <taxon>Fungi</taxon>
        <taxon>Dikarya</taxon>
        <taxon>Ascomycota</taxon>
        <taxon>Pezizomycotina</taxon>
        <taxon>Sordariomycetes</taxon>
        <taxon>Sordariomycetidae</taxon>
        <taxon>Sordariales</taxon>
        <taxon>Podosporaceae</taxon>
        <taxon>Triangularia</taxon>
    </lineage>
</organism>
<proteinExistence type="predicted"/>
<comment type="caution">
    <text evidence="1">The sequence shown here is derived from an EMBL/GenBank/DDBJ whole genome shotgun (WGS) entry which is preliminary data.</text>
</comment>
<name>A0AAN6XHS5_9PEZI</name>
<evidence type="ECO:0000313" key="1">
    <source>
        <dbReference type="EMBL" id="KAK4199550.1"/>
    </source>
</evidence>
<gene>
    <name evidence="1" type="ORF">QBC40DRAFT_227472</name>
</gene>
<dbReference type="Proteomes" id="UP001303160">
    <property type="component" value="Unassembled WGS sequence"/>
</dbReference>
<protein>
    <submittedName>
        <fullName evidence="1">Uncharacterized protein</fullName>
    </submittedName>
</protein>
<accession>A0AAN6XHS5</accession>
<dbReference type="AlphaFoldDB" id="A0AAN6XHS5"/>
<reference evidence="1" key="1">
    <citation type="journal article" date="2023" name="Mol. Phylogenet. Evol.">
        <title>Genome-scale phylogeny and comparative genomics of the fungal order Sordariales.</title>
        <authorList>
            <person name="Hensen N."/>
            <person name="Bonometti L."/>
            <person name="Westerberg I."/>
            <person name="Brannstrom I.O."/>
            <person name="Guillou S."/>
            <person name="Cros-Aarteil S."/>
            <person name="Calhoun S."/>
            <person name="Haridas S."/>
            <person name="Kuo A."/>
            <person name="Mondo S."/>
            <person name="Pangilinan J."/>
            <person name="Riley R."/>
            <person name="LaButti K."/>
            <person name="Andreopoulos B."/>
            <person name="Lipzen A."/>
            <person name="Chen C."/>
            <person name="Yan M."/>
            <person name="Daum C."/>
            <person name="Ng V."/>
            <person name="Clum A."/>
            <person name="Steindorff A."/>
            <person name="Ohm R.A."/>
            <person name="Martin F."/>
            <person name="Silar P."/>
            <person name="Natvig D.O."/>
            <person name="Lalanne C."/>
            <person name="Gautier V."/>
            <person name="Ament-Velasquez S.L."/>
            <person name="Kruys A."/>
            <person name="Hutchinson M.I."/>
            <person name="Powell A.J."/>
            <person name="Barry K."/>
            <person name="Miller A.N."/>
            <person name="Grigoriev I.V."/>
            <person name="Debuchy R."/>
            <person name="Gladieux P."/>
            <person name="Hiltunen Thoren M."/>
            <person name="Johannesson H."/>
        </authorList>
    </citation>
    <scope>NUCLEOTIDE SEQUENCE</scope>
    <source>
        <strain evidence="1">CBS 315.58</strain>
    </source>
</reference>
<dbReference type="EMBL" id="MU863930">
    <property type="protein sequence ID" value="KAK4199550.1"/>
    <property type="molecule type" value="Genomic_DNA"/>
</dbReference>
<evidence type="ECO:0000313" key="2">
    <source>
        <dbReference type="Proteomes" id="UP001303160"/>
    </source>
</evidence>
<reference evidence="1" key="2">
    <citation type="submission" date="2023-05" db="EMBL/GenBank/DDBJ databases">
        <authorList>
            <consortium name="Lawrence Berkeley National Laboratory"/>
            <person name="Steindorff A."/>
            <person name="Hensen N."/>
            <person name="Bonometti L."/>
            <person name="Westerberg I."/>
            <person name="Brannstrom I.O."/>
            <person name="Guillou S."/>
            <person name="Cros-Aarteil S."/>
            <person name="Calhoun S."/>
            <person name="Haridas S."/>
            <person name="Kuo A."/>
            <person name="Mondo S."/>
            <person name="Pangilinan J."/>
            <person name="Riley R."/>
            <person name="Labutti K."/>
            <person name="Andreopoulos B."/>
            <person name="Lipzen A."/>
            <person name="Chen C."/>
            <person name="Yanf M."/>
            <person name="Daum C."/>
            <person name="Ng V."/>
            <person name="Clum A."/>
            <person name="Ohm R."/>
            <person name="Martin F."/>
            <person name="Silar P."/>
            <person name="Natvig D."/>
            <person name="Lalanne C."/>
            <person name="Gautier V."/>
            <person name="Ament-Velasquez S.L."/>
            <person name="Kruys A."/>
            <person name="Hutchinson M.I."/>
            <person name="Powell A.J."/>
            <person name="Barry K."/>
            <person name="Miller A.N."/>
            <person name="Grigoriev I.V."/>
            <person name="Debuchy R."/>
            <person name="Gladieux P."/>
            <person name="Thoren M.H."/>
            <person name="Johannesson H."/>
        </authorList>
    </citation>
    <scope>NUCLEOTIDE SEQUENCE</scope>
    <source>
        <strain evidence="1">CBS 315.58</strain>
    </source>
</reference>